<evidence type="ECO:0000259" key="12">
    <source>
        <dbReference type="PROSITE" id="PS50157"/>
    </source>
</evidence>
<dbReference type="FunFam" id="3.30.160.60:FF:000150">
    <property type="entry name" value="Mds1 and evi1 complex locus protein"/>
    <property type="match status" value="1"/>
</dbReference>
<dbReference type="Gene3D" id="3.30.160.60">
    <property type="entry name" value="Classic Zinc Finger"/>
    <property type="match status" value="3"/>
</dbReference>
<feature type="domain" description="C2H2-type" evidence="12">
    <location>
        <begin position="269"/>
        <end position="297"/>
    </location>
</feature>
<feature type="region of interest" description="Disordered" evidence="11">
    <location>
        <begin position="183"/>
        <end position="232"/>
    </location>
</feature>
<dbReference type="PROSITE" id="PS00028">
    <property type="entry name" value="ZINC_FINGER_C2H2_1"/>
    <property type="match status" value="2"/>
</dbReference>
<feature type="domain" description="C2H2-type" evidence="12">
    <location>
        <begin position="298"/>
        <end position="326"/>
    </location>
</feature>
<dbReference type="FunFam" id="3.30.160.60:FF:001912">
    <property type="entry name" value="Hamlet, isoform B"/>
    <property type="match status" value="1"/>
</dbReference>
<evidence type="ECO:0000256" key="11">
    <source>
        <dbReference type="SAM" id="MobiDB-lite"/>
    </source>
</evidence>
<dbReference type="Gene3D" id="2.170.270.10">
    <property type="entry name" value="SET domain"/>
    <property type="match status" value="1"/>
</dbReference>
<name>A0A9J6CQ13_POLVA</name>
<dbReference type="AlphaFoldDB" id="A0A9J6CQ13"/>
<evidence type="ECO:0000256" key="4">
    <source>
        <dbReference type="ARBA" id="ARBA00022771"/>
    </source>
</evidence>
<dbReference type="InterPro" id="IPR013087">
    <property type="entry name" value="Znf_C2H2_type"/>
</dbReference>
<dbReference type="GO" id="GO:0008276">
    <property type="term" value="F:protein methyltransferase activity"/>
    <property type="evidence" value="ECO:0007669"/>
    <property type="project" value="UniProtKB-ARBA"/>
</dbReference>
<evidence type="ECO:0000256" key="3">
    <source>
        <dbReference type="ARBA" id="ARBA00022737"/>
    </source>
</evidence>
<feature type="domain" description="C2H2-type" evidence="12">
    <location>
        <begin position="327"/>
        <end position="354"/>
    </location>
</feature>
<feature type="region of interest" description="Disordered" evidence="11">
    <location>
        <begin position="1"/>
        <end position="24"/>
    </location>
</feature>
<gene>
    <name evidence="13" type="ORF">PVAND_013334</name>
</gene>
<dbReference type="GO" id="GO:0008170">
    <property type="term" value="F:N-methyltransferase activity"/>
    <property type="evidence" value="ECO:0007669"/>
    <property type="project" value="UniProtKB-ARBA"/>
</dbReference>
<dbReference type="SMART" id="SM00355">
    <property type="entry name" value="ZnF_C2H2"/>
    <property type="match status" value="4"/>
</dbReference>
<dbReference type="CDD" id="cd19201">
    <property type="entry name" value="PR-SET_ZFPM"/>
    <property type="match status" value="1"/>
</dbReference>
<protein>
    <recommendedName>
        <fullName evidence="12">C2H2-type domain-containing protein</fullName>
    </recommendedName>
</protein>
<evidence type="ECO:0000256" key="2">
    <source>
        <dbReference type="ARBA" id="ARBA00022723"/>
    </source>
</evidence>
<keyword evidence="14" id="KW-1185">Reference proteome</keyword>
<evidence type="ECO:0000313" key="13">
    <source>
        <dbReference type="EMBL" id="KAG5684085.1"/>
    </source>
</evidence>
<comment type="subcellular location">
    <subcellularLocation>
        <location evidence="1">Nucleus</location>
    </subcellularLocation>
</comment>
<dbReference type="PANTHER" id="PTHR16515:SF49">
    <property type="entry name" value="GASTRULA ZINC FINGER PROTEIN XLCGF49.1-LIKE-RELATED"/>
    <property type="match status" value="1"/>
</dbReference>
<dbReference type="GO" id="GO:0003677">
    <property type="term" value="F:DNA binding"/>
    <property type="evidence" value="ECO:0007669"/>
    <property type="project" value="UniProtKB-KW"/>
</dbReference>
<dbReference type="PANTHER" id="PTHR16515">
    <property type="entry name" value="PR DOMAIN ZINC FINGER PROTEIN"/>
    <property type="match status" value="1"/>
</dbReference>
<dbReference type="GO" id="GO:0008757">
    <property type="term" value="F:S-adenosylmethionine-dependent methyltransferase activity"/>
    <property type="evidence" value="ECO:0007669"/>
    <property type="project" value="UniProtKB-ARBA"/>
</dbReference>
<evidence type="ECO:0000256" key="1">
    <source>
        <dbReference type="ARBA" id="ARBA00004123"/>
    </source>
</evidence>
<proteinExistence type="predicted"/>
<dbReference type="InterPro" id="IPR050331">
    <property type="entry name" value="Zinc_finger"/>
</dbReference>
<keyword evidence="2" id="KW-0479">Metal-binding</keyword>
<evidence type="ECO:0000313" key="14">
    <source>
        <dbReference type="Proteomes" id="UP001107558"/>
    </source>
</evidence>
<dbReference type="SUPFAM" id="SSF57667">
    <property type="entry name" value="beta-beta-alpha zinc fingers"/>
    <property type="match status" value="1"/>
</dbReference>
<dbReference type="InterPro" id="IPR036236">
    <property type="entry name" value="Znf_C2H2_sf"/>
</dbReference>
<reference evidence="13" key="1">
    <citation type="submission" date="2021-03" db="EMBL/GenBank/DDBJ databases">
        <title>Chromosome level genome of the anhydrobiotic midge Polypedilum vanderplanki.</title>
        <authorList>
            <person name="Yoshida Y."/>
            <person name="Kikawada T."/>
            <person name="Gusev O."/>
        </authorList>
    </citation>
    <scope>NUCLEOTIDE SEQUENCE</scope>
    <source>
        <strain evidence="13">NIAS01</strain>
        <tissue evidence="13">Whole body or cell culture</tissue>
    </source>
</reference>
<keyword evidence="5" id="KW-0862">Zinc</keyword>
<dbReference type="Proteomes" id="UP001107558">
    <property type="component" value="Chromosome 1"/>
</dbReference>
<evidence type="ECO:0000256" key="9">
    <source>
        <dbReference type="ARBA" id="ARBA00023242"/>
    </source>
</evidence>
<keyword evidence="7" id="KW-0238">DNA-binding</keyword>
<dbReference type="GO" id="GO:0005634">
    <property type="term" value="C:nucleus"/>
    <property type="evidence" value="ECO:0007669"/>
    <property type="project" value="UniProtKB-SubCell"/>
</dbReference>
<dbReference type="EMBL" id="JADBJN010000001">
    <property type="protein sequence ID" value="KAG5684085.1"/>
    <property type="molecule type" value="Genomic_DNA"/>
</dbReference>
<keyword evidence="3" id="KW-0677">Repeat</keyword>
<evidence type="ECO:0000256" key="6">
    <source>
        <dbReference type="ARBA" id="ARBA00023015"/>
    </source>
</evidence>
<sequence>MFDYGLMMPGSSGEESDSSRGIPSSLDIPRALQVIPLSPSDLYYKKDNSDKRLTSEYLLEEMSRFLHDQTKNLEIRNGAVFAKAKINKGTKFGPFIAKFTDKPLDRRFAWEIIASPSLKGWYDASTETSNWMKNIRSSEDNKNINIQHIFINGQIWYEAICDISQDTELLLGPKVPLLINDMRSENDDRSGSGSQHSGAYEEDFNASSNDLDSNQQESTHENNNESIEDEDDDVDGIDARCIVCERQCGDIDQLDAHLVASHHYPRDSFHCELCPKKYCYRPILLRHRALSHGEFRKYPCENCSKEFTDPSNLQRHIRTHHVGARSHACPECGKTFATSSGLKQHTHIHIISEAIPVATSGGQSLSSLHHYRNTSVFVTQQIVAVISLAINHHHRHNIKISTTTAMTTPPNPFLMFRNSPFFPPGMASYQDYKEFFHQSAQAPHFPLFLPKHHFEMPCLDLTARHQQKTNNKCHHHKLMKHQLICDHHQLDQHFECQNLI</sequence>
<dbReference type="OrthoDB" id="9368434at2759"/>
<dbReference type="Pfam" id="PF00096">
    <property type="entry name" value="zf-C2H2"/>
    <property type="match status" value="2"/>
</dbReference>
<evidence type="ECO:0000256" key="8">
    <source>
        <dbReference type="ARBA" id="ARBA00023163"/>
    </source>
</evidence>
<dbReference type="GO" id="GO:0008270">
    <property type="term" value="F:zinc ion binding"/>
    <property type="evidence" value="ECO:0007669"/>
    <property type="project" value="UniProtKB-KW"/>
</dbReference>
<evidence type="ECO:0000256" key="7">
    <source>
        <dbReference type="ARBA" id="ARBA00023125"/>
    </source>
</evidence>
<organism evidence="13 14">
    <name type="scientific">Polypedilum vanderplanki</name>
    <name type="common">Sleeping chironomid midge</name>
    <dbReference type="NCBI Taxonomy" id="319348"/>
    <lineage>
        <taxon>Eukaryota</taxon>
        <taxon>Metazoa</taxon>
        <taxon>Ecdysozoa</taxon>
        <taxon>Arthropoda</taxon>
        <taxon>Hexapoda</taxon>
        <taxon>Insecta</taxon>
        <taxon>Pterygota</taxon>
        <taxon>Neoptera</taxon>
        <taxon>Endopterygota</taxon>
        <taxon>Diptera</taxon>
        <taxon>Nematocera</taxon>
        <taxon>Chironomoidea</taxon>
        <taxon>Chironomidae</taxon>
        <taxon>Chironominae</taxon>
        <taxon>Polypedilum</taxon>
        <taxon>Polypedilum</taxon>
    </lineage>
</organism>
<comment type="caution">
    <text evidence="13">The sequence shown here is derived from an EMBL/GenBank/DDBJ whole genome shotgun (WGS) entry which is preliminary data.</text>
</comment>
<dbReference type="Pfam" id="PF21549">
    <property type="entry name" value="PRDM2_PR"/>
    <property type="match status" value="1"/>
</dbReference>
<keyword evidence="4 10" id="KW-0863">Zinc-finger</keyword>
<keyword evidence="9" id="KW-0539">Nucleus</keyword>
<keyword evidence="6" id="KW-0805">Transcription regulation</keyword>
<evidence type="ECO:0000256" key="5">
    <source>
        <dbReference type="ARBA" id="ARBA00022833"/>
    </source>
</evidence>
<dbReference type="PROSITE" id="PS50157">
    <property type="entry name" value="ZINC_FINGER_C2H2_2"/>
    <property type="match status" value="3"/>
</dbReference>
<dbReference type="InterPro" id="IPR046341">
    <property type="entry name" value="SET_dom_sf"/>
</dbReference>
<feature type="compositionally biased region" description="Polar residues" evidence="11">
    <location>
        <begin position="205"/>
        <end position="217"/>
    </location>
</feature>
<dbReference type="GO" id="GO:0010468">
    <property type="term" value="P:regulation of gene expression"/>
    <property type="evidence" value="ECO:0007669"/>
    <property type="project" value="TreeGrafter"/>
</dbReference>
<evidence type="ECO:0000256" key="10">
    <source>
        <dbReference type="PROSITE-ProRule" id="PRU00042"/>
    </source>
</evidence>
<accession>A0A9J6CQ13</accession>
<dbReference type="InterPro" id="IPR001214">
    <property type="entry name" value="SET_dom"/>
</dbReference>
<keyword evidence="8" id="KW-0804">Transcription</keyword>